<accession>A0A6J7B1Q6</accession>
<gene>
    <name evidence="1" type="ORF">UFOPK2662_00461</name>
    <name evidence="2" type="ORF">UFOPK2942_00802</name>
    <name evidence="3" type="ORF">UFOPK3232_01273</name>
</gene>
<proteinExistence type="predicted"/>
<dbReference type="EMBL" id="CAFAAA010000024">
    <property type="protein sequence ID" value="CAB4781794.1"/>
    <property type="molecule type" value="Genomic_DNA"/>
</dbReference>
<dbReference type="AlphaFoldDB" id="A0A6J7B1Q6"/>
<reference evidence="3" key="1">
    <citation type="submission" date="2020-05" db="EMBL/GenBank/DDBJ databases">
        <authorList>
            <person name="Chiriac C."/>
            <person name="Salcher M."/>
            <person name="Ghai R."/>
            <person name="Kavagutti S V."/>
        </authorList>
    </citation>
    <scope>NUCLEOTIDE SEQUENCE</scope>
</reference>
<organism evidence="3">
    <name type="scientific">freshwater metagenome</name>
    <dbReference type="NCBI Taxonomy" id="449393"/>
    <lineage>
        <taxon>unclassified sequences</taxon>
        <taxon>metagenomes</taxon>
        <taxon>ecological metagenomes</taxon>
    </lineage>
</organism>
<sequence length="89" mass="9275">MIKRPVVVSPVKAIFAIRGDDASGFPASTPKPLTMLTTPSGKRSLMMSIKNKIDTGVCSAGFSTTQLPAAIAGASFHTAIKIGKFHGMI</sequence>
<name>A0A6J7B1Q6_9ZZZZ</name>
<evidence type="ECO:0000313" key="3">
    <source>
        <dbReference type="EMBL" id="CAB4839131.1"/>
    </source>
</evidence>
<evidence type="ECO:0000313" key="1">
    <source>
        <dbReference type="EMBL" id="CAB4717288.1"/>
    </source>
</evidence>
<dbReference type="EMBL" id="CAFARE010000070">
    <property type="protein sequence ID" value="CAB4839131.1"/>
    <property type="molecule type" value="Genomic_DNA"/>
</dbReference>
<evidence type="ECO:0000313" key="2">
    <source>
        <dbReference type="EMBL" id="CAB4781794.1"/>
    </source>
</evidence>
<dbReference type="EMBL" id="CAEZYI010000017">
    <property type="protein sequence ID" value="CAB4717288.1"/>
    <property type="molecule type" value="Genomic_DNA"/>
</dbReference>
<protein>
    <submittedName>
        <fullName evidence="3">Unannotated protein</fullName>
    </submittedName>
</protein>